<name>A0A0D0D5P5_9AGAM</name>
<keyword evidence="2" id="KW-1185">Reference proteome</keyword>
<proteinExistence type="predicted"/>
<evidence type="ECO:0000313" key="1">
    <source>
        <dbReference type="EMBL" id="KIK72205.1"/>
    </source>
</evidence>
<feature type="non-terminal residue" evidence="1">
    <location>
        <position position="73"/>
    </location>
</feature>
<dbReference type="Proteomes" id="UP000054538">
    <property type="component" value="Unassembled WGS sequence"/>
</dbReference>
<reference evidence="1 2" key="1">
    <citation type="submission" date="2014-04" db="EMBL/GenBank/DDBJ databases">
        <authorList>
            <consortium name="DOE Joint Genome Institute"/>
            <person name="Kuo A."/>
            <person name="Kohler A."/>
            <person name="Jargeat P."/>
            <person name="Nagy L.G."/>
            <person name="Floudas D."/>
            <person name="Copeland A."/>
            <person name="Barry K.W."/>
            <person name="Cichocki N."/>
            <person name="Veneault-Fourrey C."/>
            <person name="LaButti K."/>
            <person name="Lindquist E.A."/>
            <person name="Lipzen A."/>
            <person name="Lundell T."/>
            <person name="Morin E."/>
            <person name="Murat C."/>
            <person name="Sun H."/>
            <person name="Tunlid A."/>
            <person name="Henrissat B."/>
            <person name="Grigoriev I.V."/>
            <person name="Hibbett D.S."/>
            <person name="Martin F."/>
            <person name="Nordberg H.P."/>
            <person name="Cantor M.N."/>
            <person name="Hua S.X."/>
        </authorList>
    </citation>
    <scope>NUCLEOTIDE SEQUENCE [LARGE SCALE GENOMIC DNA]</scope>
    <source>
        <strain evidence="1 2">Ve08.2h10</strain>
    </source>
</reference>
<reference evidence="2" key="2">
    <citation type="submission" date="2015-01" db="EMBL/GenBank/DDBJ databases">
        <title>Evolutionary Origins and Diversification of the Mycorrhizal Mutualists.</title>
        <authorList>
            <consortium name="DOE Joint Genome Institute"/>
            <consortium name="Mycorrhizal Genomics Consortium"/>
            <person name="Kohler A."/>
            <person name="Kuo A."/>
            <person name="Nagy L.G."/>
            <person name="Floudas D."/>
            <person name="Copeland A."/>
            <person name="Barry K.W."/>
            <person name="Cichocki N."/>
            <person name="Veneault-Fourrey C."/>
            <person name="LaButti K."/>
            <person name="Lindquist E.A."/>
            <person name="Lipzen A."/>
            <person name="Lundell T."/>
            <person name="Morin E."/>
            <person name="Murat C."/>
            <person name="Riley R."/>
            <person name="Ohm R."/>
            <person name="Sun H."/>
            <person name="Tunlid A."/>
            <person name="Henrissat B."/>
            <person name="Grigoriev I.V."/>
            <person name="Hibbett D.S."/>
            <person name="Martin F."/>
        </authorList>
    </citation>
    <scope>NUCLEOTIDE SEQUENCE [LARGE SCALE GENOMIC DNA]</scope>
    <source>
        <strain evidence="2">Ve08.2h10</strain>
    </source>
</reference>
<accession>A0A0D0D5P5</accession>
<protein>
    <submittedName>
        <fullName evidence="1">Uncharacterized protein</fullName>
    </submittedName>
</protein>
<gene>
    <name evidence="1" type="ORF">PAXRUDRAFT_97242</name>
</gene>
<dbReference type="InParanoid" id="A0A0D0D5P5"/>
<dbReference type="EMBL" id="KN831108">
    <property type="protein sequence ID" value="KIK72205.1"/>
    <property type="molecule type" value="Genomic_DNA"/>
</dbReference>
<evidence type="ECO:0000313" key="2">
    <source>
        <dbReference type="Proteomes" id="UP000054538"/>
    </source>
</evidence>
<dbReference type="STRING" id="930991.A0A0D0D5P5"/>
<dbReference type="AlphaFoldDB" id="A0A0D0D5P5"/>
<dbReference type="HOGENOM" id="CLU_180954_0_0_1"/>
<sequence length="73" mass="8222">KKYNEINKELGQTGAGRTYEELVAEPHSQNIVGKAFPWWQDLHGWWRTNPAYNTVHSMADGGQNHAAAALVLF</sequence>
<organism evidence="1 2">
    <name type="scientific">Paxillus rubicundulus Ve08.2h10</name>
    <dbReference type="NCBI Taxonomy" id="930991"/>
    <lineage>
        <taxon>Eukaryota</taxon>
        <taxon>Fungi</taxon>
        <taxon>Dikarya</taxon>
        <taxon>Basidiomycota</taxon>
        <taxon>Agaricomycotina</taxon>
        <taxon>Agaricomycetes</taxon>
        <taxon>Agaricomycetidae</taxon>
        <taxon>Boletales</taxon>
        <taxon>Paxilineae</taxon>
        <taxon>Paxillaceae</taxon>
        <taxon>Paxillus</taxon>
    </lineage>
</organism>
<dbReference type="OrthoDB" id="2660902at2759"/>
<feature type="non-terminal residue" evidence="1">
    <location>
        <position position="1"/>
    </location>
</feature>